<sequence>MPEWVLCEAHAQTHPHTERASQSGSQIRVVQLSSPGMVRIFRLPESRRHGNDDEKVRQLLQREALGDRKPSHLLRFMRALAGSTPVDDSLLLIMWLDRLPSLAKAILQVQPNLPLDQLAEIADRVIEASPPPPPLFVHAAGAPQPTPELASRIDEIVRRILFKGIWINARFCVPESAPKAEAETATHRKKTTTAAATTIGKCMYTATTENSFFRAHKRKAAAPYGCRPWRTTATRLIPSTILKSTARWLLVSPLAVAHSAH</sequence>
<proteinExistence type="predicted"/>
<keyword evidence="2" id="KW-1185">Reference proteome</keyword>
<reference evidence="1" key="1">
    <citation type="submission" date="2020-05" db="EMBL/GenBank/DDBJ databases">
        <title>Large-scale comparative analyses of tick genomes elucidate their genetic diversity and vector capacities.</title>
        <authorList>
            <person name="Jia N."/>
            <person name="Wang J."/>
            <person name="Shi W."/>
            <person name="Du L."/>
            <person name="Sun Y."/>
            <person name="Zhan W."/>
            <person name="Jiang J."/>
            <person name="Wang Q."/>
            <person name="Zhang B."/>
            <person name="Ji P."/>
            <person name="Sakyi L.B."/>
            <person name="Cui X."/>
            <person name="Yuan T."/>
            <person name="Jiang B."/>
            <person name="Yang W."/>
            <person name="Lam T.T.-Y."/>
            <person name="Chang Q."/>
            <person name="Ding S."/>
            <person name="Wang X."/>
            <person name="Zhu J."/>
            <person name="Ruan X."/>
            <person name="Zhao L."/>
            <person name="Wei J."/>
            <person name="Que T."/>
            <person name="Du C."/>
            <person name="Cheng J."/>
            <person name="Dai P."/>
            <person name="Han X."/>
            <person name="Huang E."/>
            <person name="Gao Y."/>
            <person name="Liu J."/>
            <person name="Shao H."/>
            <person name="Ye R."/>
            <person name="Li L."/>
            <person name="Wei W."/>
            <person name="Wang X."/>
            <person name="Wang C."/>
            <person name="Yang T."/>
            <person name="Huo Q."/>
            <person name="Li W."/>
            <person name="Guo W."/>
            <person name="Chen H."/>
            <person name="Zhou L."/>
            <person name="Ni X."/>
            <person name="Tian J."/>
            <person name="Zhou Y."/>
            <person name="Sheng Y."/>
            <person name="Liu T."/>
            <person name="Pan Y."/>
            <person name="Xia L."/>
            <person name="Li J."/>
            <person name="Zhao F."/>
            <person name="Cao W."/>
        </authorList>
    </citation>
    <scope>NUCLEOTIDE SEQUENCE</scope>
    <source>
        <strain evidence="1">Dsil-2018</strain>
    </source>
</reference>
<comment type="caution">
    <text evidence="1">The sequence shown here is derived from an EMBL/GenBank/DDBJ whole genome shotgun (WGS) entry which is preliminary data.</text>
</comment>
<organism evidence="1 2">
    <name type="scientific">Dermacentor silvarum</name>
    <name type="common">Tick</name>
    <dbReference type="NCBI Taxonomy" id="543639"/>
    <lineage>
        <taxon>Eukaryota</taxon>
        <taxon>Metazoa</taxon>
        <taxon>Ecdysozoa</taxon>
        <taxon>Arthropoda</taxon>
        <taxon>Chelicerata</taxon>
        <taxon>Arachnida</taxon>
        <taxon>Acari</taxon>
        <taxon>Parasitiformes</taxon>
        <taxon>Ixodida</taxon>
        <taxon>Ixodoidea</taxon>
        <taxon>Ixodidae</taxon>
        <taxon>Rhipicephalinae</taxon>
        <taxon>Dermacentor</taxon>
    </lineage>
</organism>
<name>A0ACB8C5A1_DERSI</name>
<gene>
    <name evidence="1" type="ORF">HPB49_020092</name>
</gene>
<dbReference type="Proteomes" id="UP000821865">
    <property type="component" value="Chromosome 9"/>
</dbReference>
<protein>
    <submittedName>
        <fullName evidence="1">Uncharacterized protein</fullName>
    </submittedName>
</protein>
<evidence type="ECO:0000313" key="2">
    <source>
        <dbReference type="Proteomes" id="UP000821865"/>
    </source>
</evidence>
<evidence type="ECO:0000313" key="1">
    <source>
        <dbReference type="EMBL" id="KAH7933985.1"/>
    </source>
</evidence>
<accession>A0ACB8C5A1</accession>
<dbReference type="EMBL" id="CM023478">
    <property type="protein sequence ID" value="KAH7933985.1"/>
    <property type="molecule type" value="Genomic_DNA"/>
</dbReference>